<accession>A0ACB7ESB7</accession>
<evidence type="ECO:0000313" key="2">
    <source>
        <dbReference type="Proteomes" id="UP000805704"/>
    </source>
</evidence>
<evidence type="ECO:0000313" key="1">
    <source>
        <dbReference type="EMBL" id="KAG8004741.1"/>
    </source>
</evidence>
<sequence length="662" mass="75808">MRRGRPAQQPSSDSEEPQQQPPQRKRKAKPQPPSSYSSTMTPQPQQPPLQQQPPPQQVAKRRLHFSSEAEESRDEPPPPPQKKAKTKHLEESEEEEEQACQTCRTPKVKIRNLTARVKRLKRQVADLKRVYSVYLMTIAQSAPKKRPITTSSRSLFHLPKGDRKGRGRNNVKQRLQYDTPIVEIDVTENAQDEGRKFQDNWERLACDLNCTVKGNWIHIWVKREKQPHICDVTATASFGSDDDYFRQGYIRLDEDTNRGAGGAYVFIWYRQTTNQTNALTDLNVSINAEEYQSLQQQNYELVSVDLNQGTGGKQVYMWYKKEGNQSNPIKNMTLLLNPDAVPVYKRAGVTVITKNLNQGIMEAVAKEFFDSRVTTVVLNQSEEVERAGKKEHVVFLVKQTNQAHKTTDQDQFTDRGEALFRTMRDRCISLAGKKRDWNLIRAVVHAEKGTSIAFLTLTSIDRYFDVVHPGRKNLLRALKKFPQISILIWLFLLPLTIPTMLKTFECCNSHKDDDKKGEDALIKDVVDSLRETVFFTQIIIPFIILVCTVRIVNRLRKKTVGDRTKLRRVMAVMVVFSLCFLPCTIARMVLLIARVNAGENFQDKTAVAFDGLMVLSYMACLLDPLIHCFYLTNYFPYLVKNAELTVDSSTANTRHPTCNTVI</sequence>
<name>A0ACB7ESB7_NIBAL</name>
<keyword evidence="2" id="KW-1185">Reference proteome</keyword>
<protein>
    <submittedName>
        <fullName evidence="1">12-S-hydroxy-5</fullName>
    </submittedName>
</protein>
<reference evidence="1" key="1">
    <citation type="submission" date="2020-04" db="EMBL/GenBank/DDBJ databases">
        <title>A chromosome-scale assembly and high-density genetic map of the yellow drum (Nibea albiflora) genome.</title>
        <authorList>
            <person name="Xu D."/>
            <person name="Zhang W."/>
            <person name="Chen R."/>
            <person name="Tan P."/>
            <person name="Wang L."/>
            <person name="Song H."/>
            <person name="Tian L."/>
            <person name="Zhu Q."/>
            <person name="Wang B."/>
        </authorList>
    </citation>
    <scope>NUCLEOTIDE SEQUENCE</scope>
    <source>
        <strain evidence="1">ZJHYS-2018</strain>
    </source>
</reference>
<dbReference type="EMBL" id="CM024812">
    <property type="protein sequence ID" value="KAG8004741.1"/>
    <property type="molecule type" value="Genomic_DNA"/>
</dbReference>
<organism evidence="1 2">
    <name type="scientific">Nibea albiflora</name>
    <name type="common">Yellow drum</name>
    <name type="synonym">Corvina albiflora</name>
    <dbReference type="NCBI Taxonomy" id="240163"/>
    <lineage>
        <taxon>Eukaryota</taxon>
        <taxon>Metazoa</taxon>
        <taxon>Chordata</taxon>
        <taxon>Craniata</taxon>
        <taxon>Vertebrata</taxon>
        <taxon>Euteleostomi</taxon>
        <taxon>Actinopterygii</taxon>
        <taxon>Neopterygii</taxon>
        <taxon>Teleostei</taxon>
        <taxon>Neoteleostei</taxon>
        <taxon>Acanthomorphata</taxon>
        <taxon>Eupercaria</taxon>
        <taxon>Sciaenidae</taxon>
        <taxon>Nibea</taxon>
    </lineage>
</organism>
<comment type="caution">
    <text evidence="1">The sequence shown here is derived from an EMBL/GenBank/DDBJ whole genome shotgun (WGS) entry which is preliminary data.</text>
</comment>
<proteinExistence type="predicted"/>
<dbReference type="Proteomes" id="UP000805704">
    <property type="component" value="Chromosome 24"/>
</dbReference>
<gene>
    <name evidence="1" type="primary">GPR31</name>
    <name evidence="1" type="ORF">GBF38_016616</name>
</gene>